<evidence type="ECO:0000256" key="2">
    <source>
        <dbReference type="ARBA" id="ARBA00022797"/>
    </source>
</evidence>
<dbReference type="OrthoDB" id="7130006at2759"/>
<dbReference type="SUPFAM" id="SSF53474">
    <property type="entry name" value="alpha/beta-Hydrolases"/>
    <property type="match status" value="1"/>
</dbReference>
<evidence type="ECO:0000259" key="4">
    <source>
        <dbReference type="Pfam" id="PF06441"/>
    </source>
</evidence>
<dbReference type="PANTHER" id="PTHR21661">
    <property type="entry name" value="EPOXIDE HYDROLASE 1-RELATED"/>
    <property type="match status" value="1"/>
</dbReference>
<reference evidence="6" key="1">
    <citation type="submission" date="2014-10" db="EMBL/GenBank/DDBJ databases">
        <authorList>
            <person name="King R."/>
        </authorList>
    </citation>
    <scope>NUCLEOTIDE SEQUENCE [LARGE SCALE GENOMIC DNA]</scope>
    <source>
        <strain evidence="6">A3/5</strain>
    </source>
</reference>
<evidence type="ECO:0000256" key="3">
    <source>
        <dbReference type="ARBA" id="ARBA00022801"/>
    </source>
</evidence>
<protein>
    <recommendedName>
        <fullName evidence="4">Epoxide hydrolase N-terminal domain-containing protein</fullName>
    </recommendedName>
</protein>
<dbReference type="Proteomes" id="UP000245910">
    <property type="component" value="Chromosome I"/>
</dbReference>
<evidence type="ECO:0000313" key="5">
    <source>
        <dbReference type="EMBL" id="CEI63850.1"/>
    </source>
</evidence>
<dbReference type="InterPro" id="IPR029058">
    <property type="entry name" value="AB_hydrolase_fold"/>
</dbReference>
<dbReference type="GeneID" id="37252006"/>
<dbReference type="Pfam" id="PF06441">
    <property type="entry name" value="EHN"/>
    <property type="match status" value="1"/>
</dbReference>
<name>A0A2L2TS56_9HYPO</name>
<proteinExistence type="inferred from homology"/>
<keyword evidence="6" id="KW-1185">Reference proteome</keyword>
<dbReference type="STRING" id="56646.A0A2L2TS56"/>
<feature type="domain" description="Epoxide hydrolase N-terminal" evidence="4">
    <location>
        <begin position="5"/>
        <end position="114"/>
    </location>
</feature>
<dbReference type="AlphaFoldDB" id="A0A2L2TS56"/>
<dbReference type="InterPro" id="IPR010497">
    <property type="entry name" value="Epoxide_hydro_N"/>
</dbReference>
<evidence type="ECO:0000256" key="1">
    <source>
        <dbReference type="ARBA" id="ARBA00010088"/>
    </source>
</evidence>
<evidence type="ECO:0000313" key="6">
    <source>
        <dbReference type="Proteomes" id="UP000245910"/>
    </source>
</evidence>
<organism evidence="5 6">
    <name type="scientific">Fusarium venenatum</name>
    <dbReference type="NCBI Taxonomy" id="56646"/>
    <lineage>
        <taxon>Eukaryota</taxon>
        <taxon>Fungi</taxon>
        <taxon>Dikarya</taxon>
        <taxon>Ascomycota</taxon>
        <taxon>Pezizomycotina</taxon>
        <taxon>Sordariomycetes</taxon>
        <taxon>Hypocreomycetidae</taxon>
        <taxon>Hypocreales</taxon>
        <taxon>Nectriaceae</taxon>
        <taxon>Fusarium</taxon>
    </lineage>
</organism>
<dbReference type="EMBL" id="LN649229">
    <property type="protein sequence ID" value="CEI63850.1"/>
    <property type="molecule type" value="Genomic_DNA"/>
</dbReference>
<dbReference type="RefSeq" id="XP_025587570.1">
    <property type="nucleotide sequence ID" value="XM_025731843.2"/>
</dbReference>
<dbReference type="GO" id="GO:0097176">
    <property type="term" value="P:epoxide metabolic process"/>
    <property type="evidence" value="ECO:0007669"/>
    <property type="project" value="TreeGrafter"/>
</dbReference>
<dbReference type="Gene3D" id="3.40.50.1820">
    <property type="entry name" value="alpha/beta hydrolase"/>
    <property type="match status" value="1"/>
</dbReference>
<keyword evidence="3" id="KW-0378">Hydrolase</keyword>
<comment type="similarity">
    <text evidence="1">Belongs to the peptidase S33 family.</text>
</comment>
<keyword evidence="2" id="KW-0058">Aromatic hydrocarbons catabolism</keyword>
<sequence>MADITSLEIHVPDSLLEEVKIKLKYTRLDNGMADVEWNDLEIGHSSFKELVEYWRDEYNRRKYEKFLNTFSHFKIPIQVDGFESLDIHFIHHRASREDAITLLFLHGWPGSFLEATKILPLLTEPAKD</sequence>
<accession>A0A2L2TS56</accession>
<dbReference type="PANTHER" id="PTHR21661:SF35">
    <property type="entry name" value="EPOXIDE HYDROLASE"/>
    <property type="match status" value="1"/>
</dbReference>
<dbReference type="KEGG" id="fvn:FVRRES_00362"/>
<dbReference type="GO" id="GO:0004301">
    <property type="term" value="F:epoxide hydrolase activity"/>
    <property type="evidence" value="ECO:0007669"/>
    <property type="project" value="TreeGrafter"/>
</dbReference>